<keyword evidence="3" id="KW-1185">Reference proteome</keyword>
<dbReference type="EMBL" id="KQ999278">
    <property type="protein sequence ID" value="KZV42273.1"/>
    <property type="molecule type" value="Genomic_DNA"/>
</dbReference>
<sequence length="312" mass="34520">MAPLAEAPPGLTDLPEKSTMVTTRPKQPKGERKEVGPQYGKHNQYSNGVRKKYATCNAMHARVQSNRVHKSSEVNQKLPIAHHDSEGSHIVKDSGATWACSTESQSPALYQVTTNEGACDNSRCVLSGTQSTETSTSRIRLPEPKHNLAEKCYKSNAETSRRLLYPVTTVLQNDRTGIYTLSSLGMQISTHNTTSSRTPRSSLAYRQFSHTDSSRTQISSHTQIRDSSDDELHVRRFVYSYFYAQVTPVVNPKEVQAEEVHRNVDPVQADSAEGVLIDPVEELSADQVEEAQEDLAEESHANPVKGAQDDPS</sequence>
<evidence type="ECO:0000313" key="3">
    <source>
        <dbReference type="Proteomes" id="UP000250235"/>
    </source>
</evidence>
<dbReference type="Proteomes" id="UP000250235">
    <property type="component" value="Unassembled WGS sequence"/>
</dbReference>
<organism evidence="2 3">
    <name type="scientific">Dorcoceras hygrometricum</name>
    <dbReference type="NCBI Taxonomy" id="472368"/>
    <lineage>
        <taxon>Eukaryota</taxon>
        <taxon>Viridiplantae</taxon>
        <taxon>Streptophyta</taxon>
        <taxon>Embryophyta</taxon>
        <taxon>Tracheophyta</taxon>
        <taxon>Spermatophyta</taxon>
        <taxon>Magnoliopsida</taxon>
        <taxon>eudicotyledons</taxon>
        <taxon>Gunneridae</taxon>
        <taxon>Pentapetalae</taxon>
        <taxon>asterids</taxon>
        <taxon>lamiids</taxon>
        <taxon>Lamiales</taxon>
        <taxon>Gesneriaceae</taxon>
        <taxon>Didymocarpoideae</taxon>
        <taxon>Trichosporeae</taxon>
        <taxon>Loxocarpinae</taxon>
        <taxon>Dorcoceras</taxon>
    </lineage>
</organism>
<reference evidence="2 3" key="1">
    <citation type="journal article" date="2015" name="Proc. Natl. Acad. Sci. U.S.A.">
        <title>The resurrection genome of Boea hygrometrica: A blueprint for survival of dehydration.</title>
        <authorList>
            <person name="Xiao L."/>
            <person name="Yang G."/>
            <person name="Zhang L."/>
            <person name="Yang X."/>
            <person name="Zhao S."/>
            <person name="Ji Z."/>
            <person name="Zhou Q."/>
            <person name="Hu M."/>
            <person name="Wang Y."/>
            <person name="Chen M."/>
            <person name="Xu Y."/>
            <person name="Jin H."/>
            <person name="Xiao X."/>
            <person name="Hu G."/>
            <person name="Bao F."/>
            <person name="Hu Y."/>
            <person name="Wan P."/>
            <person name="Li L."/>
            <person name="Deng X."/>
            <person name="Kuang T."/>
            <person name="Xiang C."/>
            <person name="Zhu J.K."/>
            <person name="Oliver M.J."/>
            <person name="He Y."/>
        </authorList>
    </citation>
    <scope>NUCLEOTIDE SEQUENCE [LARGE SCALE GENOMIC DNA]</scope>
    <source>
        <strain evidence="3">cv. XS01</strain>
    </source>
</reference>
<proteinExistence type="predicted"/>
<feature type="compositionally biased region" description="Acidic residues" evidence="1">
    <location>
        <begin position="279"/>
        <end position="296"/>
    </location>
</feature>
<evidence type="ECO:0000313" key="2">
    <source>
        <dbReference type="EMBL" id="KZV42273.1"/>
    </source>
</evidence>
<evidence type="ECO:0000256" key="1">
    <source>
        <dbReference type="SAM" id="MobiDB-lite"/>
    </source>
</evidence>
<name>A0A2Z7CCS1_9LAMI</name>
<protein>
    <submittedName>
        <fullName evidence="2">Uncharacterized protein</fullName>
    </submittedName>
</protein>
<gene>
    <name evidence="2" type="ORF">F511_13883</name>
</gene>
<feature type="region of interest" description="Disordered" evidence="1">
    <location>
        <begin position="263"/>
        <end position="312"/>
    </location>
</feature>
<accession>A0A2Z7CCS1</accession>
<feature type="region of interest" description="Disordered" evidence="1">
    <location>
        <begin position="1"/>
        <end position="45"/>
    </location>
</feature>
<dbReference type="AlphaFoldDB" id="A0A2Z7CCS1"/>